<evidence type="ECO:0008006" key="7">
    <source>
        <dbReference type="Google" id="ProtNLM"/>
    </source>
</evidence>
<evidence type="ECO:0000256" key="3">
    <source>
        <dbReference type="ARBA" id="ARBA00022989"/>
    </source>
</evidence>
<dbReference type="NCBIfam" id="NF003243">
    <property type="entry name" value="PRK04201.1"/>
    <property type="match status" value="1"/>
</dbReference>
<dbReference type="AlphaFoldDB" id="A0A381W1S7"/>
<dbReference type="PANTHER" id="PTHR11040">
    <property type="entry name" value="ZINC/IRON TRANSPORTER"/>
    <property type="match status" value="1"/>
</dbReference>
<comment type="subcellular location">
    <subcellularLocation>
        <location evidence="1">Membrane</location>
        <topology evidence="1">Multi-pass membrane protein</topology>
    </subcellularLocation>
</comment>
<evidence type="ECO:0000256" key="1">
    <source>
        <dbReference type="ARBA" id="ARBA00004141"/>
    </source>
</evidence>
<dbReference type="EMBL" id="UINC01010454">
    <property type="protein sequence ID" value="SVA46490.1"/>
    <property type="molecule type" value="Genomic_DNA"/>
</dbReference>
<feature type="transmembrane region" description="Helical" evidence="5">
    <location>
        <begin position="244"/>
        <end position="263"/>
    </location>
</feature>
<dbReference type="GO" id="GO:0016020">
    <property type="term" value="C:membrane"/>
    <property type="evidence" value="ECO:0007669"/>
    <property type="project" value="UniProtKB-SubCell"/>
</dbReference>
<feature type="transmembrane region" description="Helical" evidence="5">
    <location>
        <begin position="210"/>
        <end position="232"/>
    </location>
</feature>
<gene>
    <name evidence="6" type="ORF">METZ01_LOCUS99344</name>
</gene>
<evidence type="ECO:0000256" key="2">
    <source>
        <dbReference type="ARBA" id="ARBA00022692"/>
    </source>
</evidence>
<dbReference type="InterPro" id="IPR003689">
    <property type="entry name" value="ZIP"/>
</dbReference>
<accession>A0A381W1S7</accession>
<dbReference type="GO" id="GO:0005385">
    <property type="term" value="F:zinc ion transmembrane transporter activity"/>
    <property type="evidence" value="ECO:0007669"/>
    <property type="project" value="TreeGrafter"/>
</dbReference>
<feature type="transmembrane region" description="Helical" evidence="5">
    <location>
        <begin position="6"/>
        <end position="28"/>
    </location>
</feature>
<evidence type="ECO:0000256" key="4">
    <source>
        <dbReference type="ARBA" id="ARBA00023136"/>
    </source>
</evidence>
<dbReference type="Pfam" id="PF02535">
    <property type="entry name" value="Zip"/>
    <property type="match status" value="1"/>
</dbReference>
<evidence type="ECO:0000256" key="5">
    <source>
        <dbReference type="SAM" id="Phobius"/>
    </source>
</evidence>
<keyword evidence="3 5" id="KW-1133">Transmembrane helix</keyword>
<feature type="transmembrane region" description="Helical" evidence="5">
    <location>
        <begin position="115"/>
        <end position="132"/>
    </location>
</feature>
<evidence type="ECO:0000313" key="6">
    <source>
        <dbReference type="EMBL" id="SVA46490.1"/>
    </source>
</evidence>
<name>A0A381W1S7_9ZZZZ</name>
<organism evidence="6">
    <name type="scientific">marine metagenome</name>
    <dbReference type="NCBI Taxonomy" id="408172"/>
    <lineage>
        <taxon>unclassified sequences</taxon>
        <taxon>metagenomes</taxon>
        <taxon>ecological metagenomes</taxon>
    </lineage>
</organism>
<feature type="transmembrane region" description="Helical" evidence="5">
    <location>
        <begin position="72"/>
        <end position="92"/>
    </location>
</feature>
<keyword evidence="2 5" id="KW-0812">Transmembrane</keyword>
<dbReference type="PANTHER" id="PTHR11040:SF205">
    <property type="entry name" value="ZINC TRANSPORTER ZUPT"/>
    <property type="match status" value="1"/>
</dbReference>
<feature type="transmembrane region" description="Helical" evidence="5">
    <location>
        <begin position="181"/>
        <end position="204"/>
    </location>
</feature>
<reference evidence="6" key="1">
    <citation type="submission" date="2018-05" db="EMBL/GenBank/DDBJ databases">
        <authorList>
            <person name="Lanie J.A."/>
            <person name="Ng W.-L."/>
            <person name="Kazmierczak K.M."/>
            <person name="Andrzejewski T.M."/>
            <person name="Davidsen T.M."/>
            <person name="Wayne K.J."/>
            <person name="Tettelin H."/>
            <person name="Glass J.I."/>
            <person name="Rusch D."/>
            <person name="Podicherti R."/>
            <person name="Tsui H.-C.T."/>
            <person name="Winkler M.E."/>
        </authorList>
    </citation>
    <scope>NUCLEOTIDE SEQUENCE</scope>
</reference>
<proteinExistence type="predicted"/>
<feature type="transmembrane region" description="Helical" evidence="5">
    <location>
        <begin position="40"/>
        <end position="60"/>
    </location>
</feature>
<sequence>MDSNNIYIGFALATFAGLSTGIGSFLGLYSKFENKRLLSLALGFSAGVMIYVSFMELLLLSFDSLGGLYGDTFGKLVGVTSFIMGLSIMFFIDQLFDHHSIADFISRSSNKDESLLVRTGVFSALALAIHNFPEGFATFTAAVYDPTVGATLAIAIAIHNIPEGLAVSVPIYYATKSKSKAFWVSFASGLAEPVGALIGFLIFRTVYNDALFGVSFAFCAGIMIYVSLNELLPVSREYGKPSDPIIGVTAGIIVMALSLILMYA</sequence>
<protein>
    <recommendedName>
        <fullName evidence="7">Zinc transporter ZupT</fullName>
    </recommendedName>
</protein>
<feature type="non-terminal residue" evidence="6">
    <location>
        <position position="264"/>
    </location>
</feature>
<keyword evidence="4 5" id="KW-0472">Membrane</keyword>